<dbReference type="EMBL" id="JBDFQZ010000002">
    <property type="protein sequence ID" value="KAK9748322.1"/>
    <property type="molecule type" value="Genomic_DNA"/>
</dbReference>
<dbReference type="InterPro" id="IPR025757">
    <property type="entry name" value="MIP1_Leuzipper"/>
</dbReference>
<evidence type="ECO:0008006" key="7">
    <source>
        <dbReference type="Google" id="ProtNLM"/>
    </source>
</evidence>
<dbReference type="AlphaFoldDB" id="A0AAW1MSL4"/>
<evidence type="ECO:0000256" key="2">
    <source>
        <dbReference type="SAM" id="MobiDB-lite"/>
    </source>
</evidence>
<feature type="domain" description="Ternary complex factor MIP1 leucine-zipper" evidence="4">
    <location>
        <begin position="46"/>
        <end position="127"/>
    </location>
</feature>
<dbReference type="Pfam" id="PF04784">
    <property type="entry name" value="DUF547"/>
    <property type="match status" value="1"/>
</dbReference>
<accession>A0AAW1MSL4</accession>
<name>A0AAW1MSL4_SAPOF</name>
<comment type="caution">
    <text evidence="5">The sequence shown here is derived from an EMBL/GenBank/DDBJ whole genome shotgun (WGS) entry which is preliminary data.</text>
</comment>
<reference evidence="5" key="1">
    <citation type="submission" date="2024-03" db="EMBL/GenBank/DDBJ databases">
        <title>WGS assembly of Saponaria officinalis var. Norfolk2.</title>
        <authorList>
            <person name="Jenkins J."/>
            <person name="Shu S."/>
            <person name="Grimwood J."/>
            <person name="Barry K."/>
            <person name="Goodstein D."/>
            <person name="Schmutz J."/>
            <person name="Leebens-Mack J."/>
            <person name="Osbourn A."/>
        </authorList>
    </citation>
    <scope>NUCLEOTIDE SEQUENCE [LARGE SCALE GENOMIC DNA]</scope>
    <source>
        <strain evidence="5">JIC</strain>
    </source>
</reference>
<dbReference type="Pfam" id="PF14389">
    <property type="entry name" value="Lzipper-MIP1"/>
    <property type="match status" value="1"/>
</dbReference>
<dbReference type="Proteomes" id="UP001443914">
    <property type="component" value="Unassembled WGS sequence"/>
</dbReference>
<evidence type="ECO:0000313" key="5">
    <source>
        <dbReference type="EMBL" id="KAK9748322.1"/>
    </source>
</evidence>
<feature type="region of interest" description="Disordered" evidence="2">
    <location>
        <begin position="132"/>
        <end position="205"/>
    </location>
</feature>
<evidence type="ECO:0000256" key="1">
    <source>
        <dbReference type="SAM" id="Coils"/>
    </source>
</evidence>
<evidence type="ECO:0000313" key="6">
    <source>
        <dbReference type="Proteomes" id="UP001443914"/>
    </source>
</evidence>
<feature type="domain" description="DUF547" evidence="3">
    <location>
        <begin position="348"/>
        <end position="477"/>
    </location>
</feature>
<keyword evidence="6" id="KW-1185">Reference proteome</keyword>
<feature type="coiled-coil region" evidence="1">
    <location>
        <begin position="50"/>
        <end position="123"/>
    </location>
</feature>
<evidence type="ECO:0000259" key="3">
    <source>
        <dbReference type="Pfam" id="PF04784"/>
    </source>
</evidence>
<organism evidence="5 6">
    <name type="scientific">Saponaria officinalis</name>
    <name type="common">Common soapwort</name>
    <name type="synonym">Lychnis saponaria</name>
    <dbReference type="NCBI Taxonomy" id="3572"/>
    <lineage>
        <taxon>Eukaryota</taxon>
        <taxon>Viridiplantae</taxon>
        <taxon>Streptophyta</taxon>
        <taxon>Embryophyta</taxon>
        <taxon>Tracheophyta</taxon>
        <taxon>Spermatophyta</taxon>
        <taxon>Magnoliopsida</taxon>
        <taxon>eudicotyledons</taxon>
        <taxon>Gunneridae</taxon>
        <taxon>Pentapetalae</taxon>
        <taxon>Caryophyllales</taxon>
        <taxon>Caryophyllaceae</taxon>
        <taxon>Caryophylleae</taxon>
        <taxon>Saponaria</taxon>
    </lineage>
</organism>
<keyword evidence="1" id="KW-0175">Coiled coil</keyword>
<sequence>MNHTPKTKHFLHSLDHHIIHDQERLEMQRIKSMDARRTAANRRVSSRERKLALLQDVDRLKKKLRHEENVHRALERAFTRPLGTLPRLPPYLPPYTLELLAEVAVLEEEVVRLEEQVVQFRKGLYKEAVNISSSKQTSDLNDPSSMKVTSHDEDNNSVAHLSNPQLENKDDEKGKENQSCTTSVRNKLPSPSQKPQIVRTPVKRPPVEKKISEMRSDTQTLQLDSRMNGQENAEARLPVLQEERKCGNEGPNELSENILKCLLSIFTRMTTSRKTLSMESLPSQSAGEPELIDPYNIGLGFGDKDVGPYKKLCSIDTHSINPKRTANCLFLIRRLKILITKLASLKLQRLTHQGKLAFWINIYNSCMMNAFLEHGIPETPDTVVTLMQKATINVGGQLLSALTIEHFVLRLPYHSKYTFSKGVKNDEMIARSTFGLELSEPLVTFALSCGSWSSPAVRIYTAKNVENELEIAKREYLQAAVSISENNKLIIPKLLDWYQLDFAKDMESLLDWICLQLPNEHRKQALKCVERSKDDPISQTVQIMPYEFSFRYLLRR</sequence>
<protein>
    <recommendedName>
        <fullName evidence="7">Ternary complex factor MIP1 leucine-zipper domain-containing protein</fullName>
    </recommendedName>
</protein>
<gene>
    <name evidence="5" type="ORF">RND81_02G050100</name>
</gene>
<feature type="compositionally biased region" description="Polar residues" evidence="2">
    <location>
        <begin position="177"/>
        <end position="195"/>
    </location>
</feature>
<evidence type="ECO:0000259" key="4">
    <source>
        <dbReference type="Pfam" id="PF14389"/>
    </source>
</evidence>
<dbReference type="PANTHER" id="PTHR46248">
    <property type="entry name" value="EXPRESSED PROTEIN"/>
    <property type="match status" value="1"/>
</dbReference>
<dbReference type="PANTHER" id="PTHR46248:SF9">
    <property type="entry name" value="EXPRESSED PROTEIN"/>
    <property type="match status" value="1"/>
</dbReference>
<feature type="compositionally biased region" description="Polar residues" evidence="2">
    <location>
        <begin position="156"/>
        <end position="166"/>
    </location>
</feature>
<feature type="compositionally biased region" description="Basic and acidic residues" evidence="2">
    <location>
        <begin position="167"/>
        <end position="176"/>
    </location>
</feature>
<proteinExistence type="predicted"/>
<dbReference type="InterPro" id="IPR006869">
    <property type="entry name" value="DUF547"/>
</dbReference>
<feature type="compositionally biased region" description="Polar residues" evidence="2">
    <location>
        <begin position="132"/>
        <end position="148"/>
    </location>
</feature>